<dbReference type="EC" id="3.4.16.-" evidence="7"/>
<dbReference type="Pfam" id="PF00450">
    <property type="entry name" value="Peptidase_S10"/>
    <property type="match status" value="1"/>
</dbReference>
<dbReference type="PROSITE" id="PS00131">
    <property type="entry name" value="CARBOXYPEPT_SER_SER"/>
    <property type="match status" value="1"/>
</dbReference>
<dbReference type="InterPro" id="IPR018202">
    <property type="entry name" value="Ser_caboxypep_ser_AS"/>
</dbReference>
<evidence type="ECO:0000256" key="3">
    <source>
        <dbReference type="ARBA" id="ARBA00022670"/>
    </source>
</evidence>
<protein>
    <recommendedName>
        <fullName evidence="7">Carboxypeptidase</fullName>
        <ecNumber evidence="7">3.4.16.-</ecNumber>
    </recommendedName>
</protein>
<evidence type="ECO:0000256" key="6">
    <source>
        <dbReference type="ARBA" id="ARBA00023180"/>
    </source>
</evidence>
<dbReference type="InterPro" id="IPR001563">
    <property type="entry name" value="Peptidase_S10"/>
</dbReference>
<dbReference type="AlphaFoldDB" id="A0A8X7T9Z0"/>
<keyword evidence="6" id="KW-0325">Glycoprotein</keyword>
<reference evidence="8" key="1">
    <citation type="submission" date="2020-03" db="EMBL/GenBank/DDBJ databases">
        <title>FDA dAtabase for Regulatory Grade micrObial Sequences (FDA-ARGOS): Supporting development and validation of Infectious Disease Dx tests.</title>
        <authorList>
            <person name="Campos J."/>
            <person name="Goldberg B."/>
            <person name="Tallon L."/>
            <person name="Sadzewicz L."/>
            <person name="Vavikolanu K."/>
            <person name="Mehta A."/>
            <person name="Aluvathingal J."/>
            <person name="Nadendla S."/>
            <person name="Nandy P."/>
            <person name="Geyer C."/>
            <person name="Yan Y."/>
            <person name="Sichtig H."/>
        </authorList>
    </citation>
    <scope>NUCLEOTIDE SEQUENCE [LARGE SCALE GENOMIC DNA]</scope>
    <source>
        <strain evidence="8">FDAARGOS_652</strain>
    </source>
</reference>
<accession>A0A8X7T9Z0</accession>
<comment type="caution">
    <text evidence="8">The sequence shown here is derived from an EMBL/GenBank/DDBJ whole genome shotgun (WGS) entry which is preliminary data.</text>
</comment>
<dbReference type="GO" id="GO:0000324">
    <property type="term" value="C:fungal-type vacuole"/>
    <property type="evidence" value="ECO:0007669"/>
    <property type="project" value="TreeGrafter"/>
</dbReference>
<dbReference type="Proteomes" id="UP000590412">
    <property type="component" value="Unassembled WGS sequence"/>
</dbReference>
<evidence type="ECO:0000256" key="2">
    <source>
        <dbReference type="ARBA" id="ARBA00022645"/>
    </source>
</evidence>
<organism evidence="8 9">
    <name type="scientific">Candida parapsilosis</name>
    <name type="common">Yeast</name>
    <dbReference type="NCBI Taxonomy" id="5480"/>
    <lineage>
        <taxon>Eukaryota</taxon>
        <taxon>Fungi</taxon>
        <taxon>Dikarya</taxon>
        <taxon>Ascomycota</taxon>
        <taxon>Saccharomycotina</taxon>
        <taxon>Pichiomycetes</taxon>
        <taxon>Debaryomycetaceae</taxon>
        <taxon>Candida/Lodderomyces clade</taxon>
        <taxon>Candida</taxon>
    </lineage>
</organism>
<evidence type="ECO:0000313" key="9">
    <source>
        <dbReference type="Proteomes" id="UP000590412"/>
    </source>
</evidence>
<keyword evidence="3 7" id="KW-0645">Protease</keyword>
<dbReference type="GO" id="GO:0006508">
    <property type="term" value="P:proteolysis"/>
    <property type="evidence" value="ECO:0007669"/>
    <property type="project" value="UniProtKB-KW"/>
</dbReference>
<dbReference type="PANTHER" id="PTHR11802">
    <property type="entry name" value="SERINE PROTEASE FAMILY S10 SERINE CARBOXYPEPTIDASE"/>
    <property type="match status" value="1"/>
</dbReference>
<dbReference type="Gene3D" id="3.40.50.1820">
    <property type="entry name" value="alpha/beta hydrolase"/>
    <property type="match status" value="1"/>
</dbReference>
<proteinExistence type="inferred from homology"/>
<dbReference type="Gene3D" id="1.10.287.410">
    <property type="match status" value="1"/>
</dbReference>
<evidence type="ECO:0000256" key="5">
    <source>
        <dbReference type="ARBA" id="ARBA00022801"/>
    </source>
</evidence>
<keyword evidence="2 7" id="KW-0121">Carboxypeptidase</keyword>
<evidence type="ECO:0000256" key="7">
    <source>
        <dbReference type="RuleBase" id="RU361156"/>
    </source>
</evidence>
<dbReference type="InterPro" id="IPR029058">
    <property type="entry name" value="AB_hydrolase_fold"/>
</dbReference>
<comment type="similarity">
    <text evidence="1 7">Belongs to the peptidase S10 family.</text>
</comment>
<evidence type="ECO:0000313" key="8">
    <source>
        <dbReference type="EMBL" id="KAF6050743.1"/>
    </source>
</evidence>
<dbReference type="SUPFAM" id="SSF53474">
    <property type="entry name" value="alpha/beta-Hydrolases"/>
    <property type="match status" value="1"/>
</dbReference>
<dbReference type="EMBL" id="JABWAB010000005">
    <property type="protein sequence ID" value="KAF6050743.1"/>
    <property type="molecule type" value="Genomic_DNA"/>
</dbReference>
<evidence type="ECO:0000256" key="4">
    <source>
        <dbReference type="ARBA" id="ARBA00022729"/>
    </source>
</evidence>
<dbReference type="PANTHER" id="PTHR11802:SF113">
    <property type="entry name" value="SERINE CARBOXYPEPTIDASE CTSA-4.1"/>
    <property type="match status" value="1"/>
</dbReference>
<sequence>LGPASISKDIKPVHNPHSWNNNATNIFLDSPVNVGYSYSSNAVTSADAAAKDILFFKQFHEYAKLNFHLSGESYGGHYLPTIANKILNHLERSFNLTLVMVGNGYADVKTQYQYFNLWQVVKEKSQVFWDPDICEAMKAAMP</sequence>
<gene>
    <name evidence="8" type="ORF">FOB60_003411</name>
</gene>
<keyword evidence="4" id="KW-0732">Signal</keyword>
<feature type="non-terminal residue" evidence="8">
    <location>
        <position position="1"/>
    </location>
</feature>
<evidence type="ECO:0000256" key="1">
    <source>
        <dbReference type="ARBA" id="ARBA00009431"/>
    </source>
</evidence>
<name>A0A8X7T9Z0_CANPA</name>
<dbReference type="GO" id="GO:0004185">
    <property type="term" value="F:serine-type carboxypeptidase activity"/>
    <property type="evidence" value="ECO:0007669"/>
    <property type="project" value="UniProtKB-UniRule"/>
</dbReference>
<dbReference type="PRINTS" id="PR00724">
    <property type="entry name" value="CRBOXYPTASEC"/>
</dbReference>
<keyword evidence="5 7" id="KW-0378">Hydrolase</keyword>